<dbReference type="InterPro" id="IPR012878">
    <property type="entry name" value="Beta-AFase-like_GH127_cat"/>
</dbReference>
<reference evidence="4 5" key="1">
    <citation type="journal article" date="2021" name="ISME Commun">
        <title>Automated analysis of genomic sequences facilitates high-throughput and comprehensive description of bacteria.</title>
        <authorList>
            <person name="Hitch T.C.A."/>
        </authorList>
    </citation>
    <scope>NUCLEOTIDE SEQUENCE [LARGE SCALE GENOMIC DNA]</scope>
    <source>
        <strain evidence="4 5">Sanger_02</strain>
    </source>
</reference>
<keyword evidence="5" id="KW-1185">Reference proteome</keyword>
<feature type="domain" description="Atrophied bacterial Ig" evidence="2">
    <location>
        <begin position="19"/>
        <end position="92"/>
    </location>
</feature>
<keyword evidence="4" id="KW-0378">Hydrolase</keyword>
<dbReference type="InterPro" id="IPR046780">
    <property type="entry name" value="aBig_2"/>
</dbReference>
<dbReference type="PANTHER" id="PTHR31151">
    <property type="entry name" value="PROLINE-TRNA LIGASE (DUF1680)"/>
    <property type="match status" value="1"/>
</dbReference>
<dbReference type="SUPFAM" id="SSF48208">
    <property type="entry name" value="Six-hairpin glycosidases"/>
    <property type="match status" value="1"/>
</dbReference>
<proteinExistence type="predicted"/>
<comment type="caution">
    <text evidence="4">The sequence shown here is derived from an EMBL/GenBank/DDBJ whole genome shotgun (WGS) entry which is preliminary data.</text>
</comment>
<evidence type="ECO:0000259" key="1">
    <source>
        <dbReference type="Pfam" id="PF07944"/>
    </source>
</evidence>
<evidence type="ECO:0000259" key="3">
    <source>
        <dbReference type="Pfam" id="PF20736"/>
    </source>
</evidence>
<accession>A0ABT2S717</accession>
<dbReference type="GO" id="GO:0016787">
    <property type="term" value="F:hydrolase activity"/>
    <property type="evidence" value="ECO:0007669"/>
    <property type="project" value="UniProtKB-KW"/>
</dbReference>
<dbReference type="InterPro" id="IPR008928">
    <property type="entry name" value="6-hairpin_glycosidase_sf"/>
</dbReference>
<sequence length="690" mass="79991">MNLNDQKVVQKDMDFLYLGNLKTVTFNLALPAKGKYGSEISWSSGEERFLDTDGRVNRPLYGMGNREVLLTGTFTYGEAIASKVYAVTILEQENPHHNADTYPIEVTVQGRPDKDAEVYQNAEAEIRILPGNAFYEAQERMHQYLLSMDDDSMLYHFRKASGLDTRGAECPYGWDAEESQIQGHTTGHYLSALALCYRATGDVRIRDKAVYMVDELEKCQQAFRNIDGIHEGFLSPYSEEQFNLLEEYTPYPKIWAPYYTLHKIIAGLLDCYLYINKKEALSIAEQMGEWTWHRLSRLPEAQLKKMWSMYIAGEFGGMNVVMAQLAELTGKEEFLKCARLFDNDKLYRPLMRYQDQLNGIHANQHIPQILGAIEIYKASGDLKYLEMARAFWTTVTENRTYATGGVGEGEMFQGYREIGKLLTASTQETCASYNMLKLTRELYQMDPDSRYMDYYEKTLYNHILATPDESGSGESTYFFPLGPGMKREFLFENSCCHGTGMESHFKYQEGMYFQKRDAFFINMYIPSEFSQDDMKLHMECVSQRRQEYELSIQNSTFRKLYLRYPEWADECLLEMDGEVLETKKNKAGYIEITMHSSDVKLRIRWTPGVKVLRAPDEPEKVAIQYGPYIMAALSEETDFLELPVKEAEIAERMEWIDEHEDELSFRLGGWKWIPVYEVGDRAYHVYTIIK</sequence>
<dbReference type="PANTHER" id="PTHR31151:SF0">
    <property type="entry name" value="PROLINE-TRNA LIGASE (DUF1680)"/>
    <property type="match status" value="1"/>
</dbReference>
<dbReference type="EMBL" id="JAOQJV010000010">
    <property type="protein sequence ID" value="MCU6700328.1"/>
    <property type="molecule type" value="Genomic_DNA"/>
</dbReference>
<dbReference type="Proteomes" id="UP001207605">
    <property type="component" value="Unassembled WGS sequence"/>
</dbReference>
<dbReference type="Pfam" id="PF20736">
    <property type="entry name" value="Glyco_hydro127M"/>
    <property type="match status" value="1"/>
</dbReference>
<dbReference type="RefSeq" id="WP_262581739.1">
    <property type="nucleotide sequence ID" value="NZ_JAOQJV010000010.1"/>
</dbReference>
<feature type="domain" description="Non-reducing end beta-L-arabinofuranosidase-like GH127 middle" evidence="3">
    <location>
        <begin position="520"/>
        <end position="596"/>
    </location>
</feature>
<gene>
    <name evidence="4" type="ORF">OCV65_08810</name>
</gene>
<evidence type="ECO:0000313" key="4">
    <source>
        <dbReference type="EMBL" id="MCU6700328.1"/>
    </source>
</evidence>
<evidence type="ECO:0000259" key="2">
    <source>
        <dbReference type="Pfam" id="PF20578"/>
    </source>
</evidence>
<dbReference type="Pfam" id="PF07944">
    <property type="entry name" value="Beta-AFase-like_GH127_cat"/>
    <property type="match status" value="1"/>
</dbReference>
<feature type="domain" description="Non-reducing end beta-L-arabinofuranosidase-like GH127 catalytic" evidence="1">
    <location>
        <begin position="132"/>
        <end position="509"/>
    </location>
</feature>
<organism evidence="4 5">
    <name type="scientific">Dorea ammoniilytica</name>
    <dbReference type="NCBI Taxonomy" id="2981788"/>
    <lineage>
        <taxon>Bacteria</taxon>
        <taxon>Bacillati</taxon>
        <taxon>Bacillota</taxon>
        <taxon>Clostridia</taxon>
        <taxon>Lachnospirales</taxon>
        <taxon>Lachnospiraceae</taxon>
        <taxon>Dorea</taxon>
    </lineage>
</organism>
<dbReference type="Pfam" id="PF20578">
    <property type="entry name" value="aBig_2"/>
    <property type="match status" value="1"/>
</dbReference>
<dbReference type="InterPro" id="IPR049046">
    <property type="entry name" value="Beta-AFase-like_GH127_middle"/>
</dbReference>
<name>A0ABT2S717_9FIRM</name>
<protein>
    <submittedName>
        <fullName evidence="4">Glycoside hydrolase family 127 protein</fullName>
    </submittedName>
</protein>
<evidence type="ECO:0000313" key="5">
    <source>
        <dbReference type="Proteomes" id="UP001207605"/>
    </source>
</evidence>